<name>A0ABT1CLS8_9HYPH</name>
<accession>A0ABT1CLS8</accession>
<gene>
    <name evidence="4" type="ORF">GTW23_03045</name>
</gene>
<keyword evidence="2" id="KW-0812">Transmembrane</keyword>
<evidence type="ECO:0000256" key="2">
    <source>
        <dbReference type="SAM" id="Phobius"/>
    </source>
</evidence>
<evidence type="ECO:0000256" key="1">
    <source>
        <dbReference type="SAM" id="MobiDB-lite"/>
    </source>
</evidence>
<feature type="region of interest" description="Disordered" evidence="1">
    <location>
        <begin position="172"/>
        <end position="194"/>
    </location>
</feature>
<keyword evidence="2" id="KW-1133">Transmembrane helix</keyword>
<dbReference type="GO" id="GO:0003677">
    <property type="term" value="F:DNA binding"/>
    <property type="evidence" value="ECO:0007669"/>
    <property type="project" value="UniProtKB-KW"/>
</dbReference>
<dbReference type="Pfam" id="PF04397">
    <property type="entry name" value="LytTR"/>
    <property type="match status" value="1"/>
</dbReference>
<reference evidence="4 5" key="1">
    <citation type="submission" date="2020-01" db="EMBL/GenBank/DDBJ databases">
        <title>Genomes of bacteria type strains.</title>
        <authorList>
            <person name="Chen J."/>
            <person name="Zhu S."/>
            <person name="Yang J."/>
        </authorList>
    </citation>
    <scope>NUCLEOTIDE SEQUENCE [LARGE SCALE GENOMIC DNA]</scope>
    <source>
        <strain evidence="4 5">DSM 16655</strain>
    </source>
</reference>
<feature type="transmembrane region" description="Helical" evidence="2">
    <location>
        <begin position="51"/>
        <end position="76"/>
    </location>
</feature>
<dbReference type="RefSeq" id="WP_252914569.1">
    <property type="nucleotide sequence ID" value="NZ_JAAAML010000001.1"/>
</dbReference>
<organism evidence="4 5">
    <name type="scientific">Hoeflea alexandrii</name>
    <dbReference type="NCBI Taxonomy" id="288436"/>
    <lineage>
        <taxon>Bacteria</taxon>
        <taxon>Pseudomonadati</taxon>
        <taxon>Pseudomonadota</taxon>
        <taxon>Alphaproteobacteria</taxon>
        <taxon>Hyphomicrobiales</taxon>
        <taxon>Rhizobiaceae</taxon>
        <taxon>Hoeflea</taxon>
    </lineage>
</organism>
<dbReference type="Proteomes" id="UP001320715">
    <property type="component" value="Unassembled WGS sequence"/>
</dbReference>
<comment type="caution">
    <text evidence="4">The sequence shown here is derived from an EMBL/GenBank/DDBJ whole genome shotgun (WGS) entry which is preliminary data.</text>
</comment>
<evidence type="ECO:0000313" key="5">
    <source>
        <dbReference type="Proteomes" id="UP001320715"/>
    </source>
</evidence>
<dbReference type="EMBL" id="JAAAML010000001">
    <property type="protein sequence ID" value="MCO6407140.1"/>
    <property type="molecule type" value="Genomic_DNA"/>
</dbReference>
<evidence type="ECO:0000259" key="3">
    <source>
        <dbReference type="PROSITE" id="PS50930"/>
    </source>
</evidence>
<dbReference type="SMART" id="SM00850">
    <property type="entry name" value="LytTR"/>
    <property type="match status" value="1"/>
</dbReference>
<proteinExistence type="predicted"/>
<dbReference type="PROSITE" id="PS50930">
    <property type="entry name" value="HTH_LYTTR"/>
    <property type="match status" value="1"/>
</dbReference>
<keyword evidence="4" id="KW-0238">DNA-binding</keyword>
<feature type="domain" description="HTH LytTR-type" evidence="3">
    <location>
        <begin position="205"/>
        <end position="295"/>
    </location>
</feature>
<feature type="transmembrane region" description="Helical" evidence="2">
    <location>
        <begin position="21"/>
        <end position="39"/>
    </location>
</feature>
<protein>
    <submittedName>
        <fullName evidence="4">DNA-binding protein</fullName>
    </submittedName>
</protein>
<feature type="transmembrane region" description="Helical" evidence="2">
    <location>
        <begin position="88"/>
        <end position="111"/>
    </location>
</feature>
<keyword evidence="2" id="KW-0472">Membrane</keyword>
<sequence>MSDTLLQSTLRELRALLLRPRLWLVFALVVGLFVLTGPFGTYERLAFPTRLGYWLVLHAVTWACALTSISFFDAALGKRLPSRMSRMLVGAAFAALPVGLAITVINFALLMRPLNLERIVENALVSLPISIAFCLLTWLSLSGSDQADPEAAPGTAEPPALDGARAASIADAPAAQAREAGTGRPDLPDRPALLDRLPANKRGTLIRLEVQDHYVLAVTSRGTDLLLMRLGDAINETGNDTGQQIHRSHWVSDAGVRKIIRQGGKNPRLAVETVDGQTLPVSRSQLAEVRARWADRMDGA</sequence>
<keyword evidence="5" id="KW-1185">Reference proteome</keyword>
<dbReference type="InterPro" id="IPR007492">
    <property type="entry name" value="LytTR_DNA-bd_dom"/>
</dbReference>
<evidence type="ECO:0000313" key="4">
    <source>
        <dbReference type="EMBL" id="MCO6407140.1"/>
    </source>
</evidence>